<dbReference type="GO" id="GO:0003983">
    <property type="term" value="F:UTP:glucose-1-phosphate uridylyltransferase activity"/>
    <property type="evidence" value="ECO:0007669"/>
    <property type="project" value="UniProtKB-EC"/>
</dbReference>
<dbReference type="PANTHER" id="PTHR43197">
    <property type="entry name" value="UTP--GLUCOSE-1-PHOSPHATE URIDYLYLTRANSFERASE"/>
    <property type="match status" value="1"/>
</dbReference>
<dbReference type="CDD" id="cd02541">
    <property type="entry name" value="UGPase_prokaryotic"/>
    <property type="match status" value="1"/>
</dbReference>
<dbReference type="Gene3D" id="3.90.550.10">
    <property type="entry name" value="Spore Coat Polysaccharide Biosynthesis Protein SpsA, Chain A"/>
    <property type="match status" value="1"/>
</dbReference>
<comment type="similarity">
    <text evidence="1">Belongs to the UDPGP type 2 family.</text>
</comment>
<sequence length="275" mass="30958">MARKITKAVIPAAGFGTRMLPASKVLPKEMFPIVNKPAIHYIVDEIVLSGITDILIITSRGKKIIEDYFDRTPELENYLEKRGQYEELKTIKEISEMANIHFLRQREIKGLGHAVGCAKSFVKNEEAFVVVYPDDLIMSKIPACKTLMEIYEEFSLSTVGIQKVPLEEISKYGSVNIEKIRGNIFRCDNMIEKPSPDQVLSPYAIFGRCVLQPEIFDVIDNILPGAGNEIQLTDAMKVIAQKNGMIAVNFDDIRFDLGCKFGLINAANYLSEKNY</sequence>
<dbReference type="EMBL" id="AP027924">
    <property type="protein sequence ID" value="BED91963.1"/>
    <property type="molecule type" value="Genomic_DNA"/>
</dbReference>
<keyword evidence="4 7" id="KW-0548">Nucleotidyltransferase</keyword>
<evidence type="ECO:0000256" key="4">
    <source>
        <dbReference type="ARBA" id="ARBA00022695"/>
    </source>
</evidence>
<feature type="domain" description="Nucleotidyl transferase" evidence="6">
    <location>
        <begin position="7"/>
        <end position="269"/>
    </location>
</feature>
<evidence type="ECO:0000256" key="1">
    <source>
        <dbReference type="ARBA" id="ARBA00006890"/>
    </source>
</evidence>
<keyword evidence="3" id="KW-0808">Transferase</keyword>
<dbReference type="Proteomes" id="UP001337580">
    <property type="component" value="Chromosome"/>
</dbReference>
<organism evidence="7">
    <name type="scientific">Candidatus Improbicoccus pseudotrichonymphae</name>
    <dbReference type="NCBI Taxonomy" id="3033792"/>
    <lineage>
        <taxon>Bacteria</taxon>
        <taxon>Bacillati</taxon>
        <taxon>Bacillota</taxon>
        <taxon>Clostridia</taxon>
        <taxon>Candidatus Improbicoccus</taxon>
    </lineage>
</organism>
<protein>
    <recommendedName>
        <fullName evidence="2">UTP--glucose-1-phosphate uridylyltransferase</fullName>
        <ecNumber evidence="2">2.7.7.9</ecNumber>
    </recommendedName>
</protein>
<evidence type="ECO:0000256" key="5">
    <source>
        <dbReference type="ARBA" id="ARBA00048128"/>
    </source>
</evidence>
<dbReference type="KEGG" id="ips:CfP315_0522"/>
<dbReference type="EC" id="2.7.7.9" evidence="2"/>
<dbReference type="SUPFAM" id="SSF53448">
    <property type="entry name" value="Nucleotide-diphospho-sugar transferases"/>
    <property type="match status" value="1"/>
</dbReference>
<evidence type="ECO:0000256" key="2">
    <source>
        <dbReference type="ARBA" id="ARBA00012415"/>
    </source>
</evidence>
<evidence type="ECO:0000256" key="3">
    <source>
        <dbReference type="ARBA" id="ARBA00022679"/>
    </source>
</evidence>
<dbReference type="PANTHER" id="PTHR43197:SF1">
    <property type="entry name" value="UTP--GLUCOSE-1-PHOSPHATE URIDYLYLTRANSFERASE"/>
    <property type="match status" value="1"/>
</dbReference>
<comment type="catalytic activity">
    <reaction evidence="5">
        <text>alpha-D-glucose 1-phosphate + UTP + H(+) = UDP-alpha-D-glucose + diphosphate</text>
        <dbReference type="Rhea" id="RHEA:19889"/>
        <dbReference type="ChEBI" id="CHEBI:15378"/>
        <dbReference type="ChEBI" id="CHEBI:33019"/>
        <dbReference type="ChEBI" id="CHEBI:46398"/>
        <dbReference type="ChEBI" id="CHEBI:58601"/>
        <dbReference type="ChEBI" id="CHEBI:58885"/>
        <dbReference type="EC" id="2.7.7.9"/>
    </reaction>
</comment>
<dbReference type="InterPro" id="IPR005835">
    <property type="entry name" value="NTP_transferase_dom"/>
</dbReference>
<dbReference type="InterPro" id="IPR029044">
    <property type="entry name" value="Nucleotide-diphossugar_trans"/>
</dbReference>
<name>A0AA48KX28_9FIRM</name>
<evidence type="ECO:0000313" key="7">
    <source>
        <dbReference type="EMBL" id="BED91963.1"/>
    </source>
</evidence>
<dbReference type="Pfam" id="PF00483">
    <property type="entry name" value="NTP_transferase"/>
    <property type="match status" value="1"/>
</dbReference>
<accession>A0AA48KX28</accession>
<gene>
    <name evidence="7" type="ORF">CfP315_0522</name>
</gene>
<dbReference type="GO" id="GO:0006011">
    <property type="term" value="P:UDP-alpha-D-glucose metabolic process"/>
    <property type="evidence" value="ECO:0007669"/>
    <property type="project" value="InterPro"/>
</dbReference>
<dbReference type="InterPro" id="IPR005771">
    <property type="entry name" value="GalU_uridylyltTrfase_bac/arc"/>
</dbReference>
<reference evidence="7" key="1">
    <citation type="journal article" date="2023" name="ISME J.">
        <title>Emergence of putative energy parasites within Clostridia revealed by genome analysis of a novel endosymbiotic clade.</title>
        <authorList>
            <person name="Takahashi K."/>
            <person name="Kuwahara H."/>
            <person name="Horikawa Y."/>
            <person name="Izawa K."/>
            <person name="Kato D."/>
            <person name="Inagaki T."/>
            <person name="Yuki M."/>
            <person name="Ohkuma M."/>
            <person name="Hongoh Y."/>
        </authorList>
    </citation>
    <scope>NUCLEOTIDE SEQUENCE</scope>
    <source>
        <strain evidence="7">CfP3-15</strain>
    </source>
</reference>
<dbReference type="AlphaFoldDB" id="A0AA48KX28"/>
<evidence type="ECO:0000259" key="6">
    <source>
        <dbReference type="Pfam" id="PF00483"/>
    </source>
</evidence>
<proteinExistence type="inferred from homology"/>